<comment type="caution">
    <text evidence="2">The sequence shown here is derived from an EMBL/GenBank/DDBJ whole genome shotgun (WGS) entry which is preliminary data.</text>
</comment>
<dbReference type="Proteomes" id="UP000011885">
    <property type="component" value="Unassembled WGS sequence"/>
</dbReference>
<evidence type="ECO:0000313" key="3">
    <source>
        <dbReference type="Proteomes" id="UP000011885"/>
    </source>
</evidence>
<dbReference type="EMBL" id="ANOH01000156">
    <property type="protein sequence ID" value="EMI56298.1"/>
    <property type="molecule type" value="Genomic_DNA"/>
</dbReference>
<evidence type="ECO:0000256" key="1">
    <source>
        <dbReference type="SAM" id="MobiDB-lite"/>
    </source>
</evidence>
<feature type="compositionally biased region" description="Basic and acidic residues" evidence="1">
    <location>
        <begin position="53"/>
        <end position="67"/>
    </location>
</feature>
<feature type="compositionally biased region" description="Polar residues" evidence="1">
    <location>
        <begin position="21"/>
        <end position="45"/>
    </location>
</feature>
<sequence length="119" mass="12624">MDSNIGPAPGPVSEALHPPNDTGTSDSTIERQNNQEFFTINSSIGSRMMNGDGGDRYESPHRSREQRSPSGHNFQSRPPMETLDGSRRSSNAIIPEHAGIISGAGCLSCHGVTDSATSV</sequence>
<protein>
    <submittedName>
        <fullName evidence="2">Uncharacterized protein</fullName>
    </submittedName>
</protein>
<evidence type="ECO:0000313" key="2">
    <source>
        <dbReference type="EMBL" id="EMI56298.1"/>
    </source>
</evidence>
<dbReference type="AlphaFoldDB" id="M5UJV8"/>
<proteinExistence type="predicted"/>
<name>M5UJV8_9BACT</name>
<organism evidence="2 3">
    <name type="scientific">Rhodopirellula sallentina SM41</name>
    <dbReference type="NCBI Taxonomy" id="1263870"/>
    <lineage>
        <taxon>Bacteria</taxon>
        <taxon>Pseudomonadati</taxon>
        <taxon>Planctomycetota</taxon>
        <taxon>Planctomycetia</taxon>
        <taxon>Pirellulales</taxon>
        <taxon>Pirellulaceae</taxon>
        <taxon>Rhodopirellula</taxon>
    </lineage>
</organism>
<accession>M5UJV8</accession>
<feature type="region of interest" description="Disordered" evidence="1">
    <location>
        <begin position="1"/>
        <end position="90"/>
    </location>
</feature>
<keyword evidence="3" id="KW-1185">Reference proteome</keyword>
<gene>
    <name evidence="2" type="ORF">RSSM_02256</name>
</gene>
<reference evidence="2 3" key="1">
    <citation type="journal article" date="2013" name="Mar. Genomics">
        <title>Expression of sulfatases in Rhodopirellula baltica and the diversity of sulfatases in the genus Rhodopirellula.</title>
        <authorList>
            <person name="Wegner C.E."/>
            <person name="Richter-Heitmann T."/>
            <person name="Klindworth A."/>
            <person name="Klockow C."/>
            <person name="Richter M."/>
            <person name="Achstetter T."/>
            <person name="Glockner F.O."/>
            <person name="Harder J."/>
        </authorList>
    </citation>
    <scope>NUCLEOTIDE SEQUENCE [LARGE SCALE GENOMIC DNA]</scope>
    <source>
        <strain evidence="2 3">SM41</strain>
    </source>
</reference>